<dbReference type="InterPro" id="IPR045851">
    <property type="entry name" value="AMP-bd_C_sf"/>
</dbReference>
<feature type="domain" description="AMP-binding enzyme C-terminal" evidence="14">
    <location>
        <begin position="500"/>
        <end position="576"/>
    </location>
</feature>
<protein>
    <recommendedName>
        <fullName evidence="4">Luciferin 4-monooxygenase</fullName>
        <ecNumber evidence="3">1.13.12.7</ecNumber>
    </recommendedName>
</protein>
<dbReference type="EMBL" id="GAMC01015390">
    <property type="protein sequence ID" value="JAB91165.1"/>
    <property type="molecule type" value="mRNA"/>
</dbReference>
<dbReference type="GO" id="GO:0008218">
    <property type="term" value="P:bioluminescence"/>
    <property type="evidence" value="ECO:0007669"/>
    <property type="project" value="UniProtKB-KW"/>
</dbReference>
<comment type="catalytic activity">
    <reaction evidence="12">
        <text>firefly D-luciferin + ATP + O2 = firefly oxyluciferin + hnu + AMP + CO2 + diphosphate</text>
        <dbReference type="Rhea" id="RHEA:10732"/>
        <dbReference type="ChEBI" id="CHEBI:15379"/>
        <dbReference type="ChEBI" id="CHEBI:16526"/>
        <dbReference type="ChEBI" id="CHEBI:16792"/>
        <dbReference type="ChEBI" id="CHEBI:30212"/>
        <dbReference type="ChEBI" id="CHEBI:30616"/>
        <dbReference type="ChEBI" id="CHEBI:33019"/>
        <dbReference type="ChEBI" id="CHEBI:58038"/>
        <dbReference type="ChEBI" id="CHEBI:456215"/>
        <dbReference type="EC" id="1.13.12.7"/>
    </reaction>
</comment>
<dbReference type="InterPro" id="IPR025110">
    <property type="entry name" value="AMP-bd_C"/>
</dbReference>
<dbReference type="GO" id="GO:0004467">
    <property type="term" value="F:long-chain fatty acid-CoA ligase activity"/>
    <property type="evidence" value="ECO:0007669"/>
    <property type="project" value="TreeGrafter"/>
</dbReference>
<evidence type="ECO:0000256" key="7">
    <source>
        <dbReference type="ARBA" id="ARBA00023002"/>
    </source>
</evidence>
<dbReference type="PROSITE" id="PS00455">
    <property type="entry name" value="AMP_BINDING"/>
    <property type="match status" value="1"/>
</dbReference>
<dbReference type="Gene3D" id="3.40.50.12780">
    <property type="entry name" value="N-terminal domain of ligase-like"/>
    <property type="match status" value="1"/>
</dbReference>
<dbReference type="SUPFAM" id="SSF56801">
    <property type="entry name" value="Acetyl-CoA synthetase-like"/>
    <property type="match status" value="1"/>
</dbReference>
<evidence type="ECO:0000256" key="5">
    <source>
        <dbReference type="ARBA" id="ARBA00022741"/>
    </source>
</evidence>
<evidence type="ECO:0000256" key="9">
    <source>
        <dbReference type="ARBA" id="ARBA00023140"/>
    </source>
</evidence>
<dbReference type="GO" id="GO:0005524">
    <property type="term" value="F:ATP binding"/>
    <property type="evidence" value="ECO:0007669"/>
    <property type="project" value="UniProtKB-KW"/>
</dbReference>
<evidence type="ECO:0000313" key="15">
    <source>
        <dbReference type="EMBL" id="JAB91165.1"/>
    </source>
</evidence>
<sequence length="588" mass="64890">MLRHFVLRSVAFAQPVQSCAAVAASSVRQHSTVVSTKCSQTDKFLVYSDEEGYIKQSPFDPVEPVNLTVDKYVWRDLKKFENDVATLCVISGRQYTYAQLRDTSAAFAIRLQNNFKLARGDTLAICLPNMPEYPIAVLGAIEAGLTVTTVNPIYTAEEISRQLQTSNSKFIVGTSLGYGVLKEACVLAQKQIPIAVIRFQADEELPDGALDFMEIINPQGVDYSKLKDYNADPDNVAFLPFSSGTTGLPKAVQLTHNNITINSEQLEGSFCFRQSGRQEVLPAILPFFHIYGLNVIMLSKLAIGAKLLTMPQFRPEDLLTALCVHKSTILNVVPPMALFMINYPKLTQDVVPHLKYVQIGAAPIAESDMQRFLKKFPKTSFLQGYGMTETSPVTLMVPLNNTRFASAGAPAPLTEAKIIAIGTDDYKGLAPNCTGELCVRGPQVMKGYLNNDEANAEIFLPKGWLRSGDVGHYDEDGYFYITDRMKELIKVKGFQVPPAELEGILRDHPKIIEAAVIPRPDEVAGELPRAVVVLREGAKASEQEIYDYVAARVAEYKKLDGGIVFTNEIPKTTTGKILRKAVREAYTS</sequence>
<evidence type="ECO:0000256" key="6">
    <source>
        <dbReference type="ARBA" id="ARBA00022840"/>
    </source>
</evidence>
<reference evidence="15" key="2">
    <citation type="journal article" date="2014" name="BMC Genomics">
        <title>A genomic perspective to assessing quality of mass-reared SIT flies used in Mediterranean fruit fly (Ceratitis capitata) eradication in California.</title>
        <authorList>
            <person name="Calla B."/>
            <person name="Hall B."/>
            <person name="Hou S."/>
            <person name="Geib S.M."/>
        </authorList>
    </citation>
    <scope>NUCLEOTIDE SEQUENCE</scope>
</reference>
<keyword evidence="7" id="KW-0560">Oxidoreductase</keyword>
<dbReference type="GO" id="GO:0046949">
    <property type="term" value="P:fatty-acyl-CoA biosynthetic process"/>
    <property type="evidence" value="ECO:0007669"/>
    <property type="project" value="TreeGrafter"/>
</dbReference>
<dbReference type="CDD" id="cd05911">
    <property type="entry name" value="Firefly_Luc_like"/>
    <property type="match status" value="1"/>
</dbReference>
<dbReference type="Gene3D" id="3.30.300.30">
    <property type="match status" value="1"/>
</dbReference>
<comment type="subcellular location">
    <subcellularLocation>
        <location evidence="1">Peroxisome</location>
    </subcellularLocation>
</comment>
<keyword evidence="11" id="KW-0599">Photoprotein</keyword>
<dbReference type="Pfam" id="PF00501">
    <property type="entry name" value="AMP-binding"/>
    <property type="match status" value="1"/>
</dbReference>
<organism evidence="15">
    <name type="scientific">Ceratitis capitata</name>
    <name type="common">Mediterranean fruit fly</name>
    <name type="synonym">Tephritis capitata</name>
    <dbReference type="NCBI Taxonomy" id="7213"/>
    <lineage>
        <taxon>Eukaryota</taxon>
        <taxon>Metazoa</taxon>
        <taxon>Ecdysozoa</taxon>
        <taxon>Arthropoda</taxon>
        <taxon>Hexapoda</taxon>
        <taxon>Insecta</taxon>
        <taxon>Pterygota</taxon>
        <taxon>Neoptera</taxon>
        <taxon>Endopterygota</taxon>
        <taxon>Diptera</taxon>
        <taxon>Brachycera</taxon>
        <taxon>Muscomorpha</taxon>
        <taxon>Tephritoidea</taxon>
        <taxon>Tephritidae</taxon>
        <taxon>Ceratitis</taxon>
        <taxon>Ceratitis</taxon>
    </lineage>
</organism>
<dbReference type="FunFam" id="3.40.50.12780:FF:000003">
    <property type="entry name" value="Long-chain-fatty-acid--CoA ligase FadD"/>
    <property type="match status" value="1"/>
</dbReference>
<dbReference type="GO" id="GO:0004497">
    <property type="term" value="F:monooxygenase activity"/>
    <property type="evidence" value="ECO:0007669"/>
    <property type="project" value="UniProtKB-KW"/>
</dbReference>
<evidence type="ECO:0000256" key="8">
    <source>
        <dbReference type="ARBA" id="ARBA00023033"/>
    </source>
</evidence>
<dbReference type="InterPro" id="IPR042099">
    <property type="entry name" value="ANL_N_sf"/>
</dbReference>
<dbReference type="OrthoDB" id="10253869at2759"/>
<dbReference type="Pfam" id="PF13193">
    <property type="entry name" value="AMP-binding_C"/>
    <property type="match status" value="1"/>
</dbReference>
<evidence type="ECO:0000256" key="10">
    <source>
        <dbReference type="ARBA" id="ARBA00023223"/>
    </source>
</evidence>
<dbReference type="PANTHER" id="PTHR24096">
    <property type="entry name" value="LONG-CHAIN-FATTY-ACID--COA LIGASE"/>
    <property type="match status" value="1"/>
</dbReference>
<keyword evidence="9" id="KW-0576">Peroxisome</keyword>
<dbReference type="GO" id="GO:0005777">
    <property type="term" value="C:peroxisome"/>
    <property type="evidence" value="ECO:0007669"/>
    <property type="project" value="UniProtKB-SubCell"/>
</dbReference>
<dbReference type="InterPro" id="IPR020845">
    <property type="entry name" value="AMP-binding_CS"/>
</dbReference>
<name>W8AQQ0_CERCA</name>
<evidence type="ECO:0000256" key="1">
    <source>
        <dbReference type="ARBA" id="ARBA00004275"/>
    </source>
</evidence>
<keyword evidence="15" id="KW-0436">Ligase</keyword>
<keyword evidence="5" id="KW-0547">Nucleotide-binding</keyword>
<evidence type="ECO:0000256" key="2">
    <source>
        <dbReference type="ARBA" id="ARBA00006432"/>
    </source>
</evidence>
<dbReference type="AlphaFoldDB" id="W8AQQ0"/>
<evidence type="ECO:0000259" key="14">
    <source>
        <dbReference type="Pfam" id="PF13193"/>
    </source>
</evidence>
<evidence type="ECO:0000256" key="12">
    <source>
        <dbReference type="ARBA" id="ARBA00048497"/>
    </source>
</evidence>
<gene>
    <name evidence="15" type="primary">4CL3</name>
</gene>
<evidence type="ECO:0000256" key="4">
    <source>
        <dbReference type="ARBA" id="ARBA00019043"/>
    </source>
</evidence>
<feature type="domain" description="AMP-dependent synthetase/ligase" evidence="13">
    <location>
        <begin position="77"/>
        <end position="449"/>
    </location>
</feature>
<dbReference type="InterPro" id="IPR000873">
    <property type="entry name" value="AMP-dep_synth/lig_dom"/>
</dbReference>
<keyword evidence="8" id="KW-0503">Monooxygenase</keyword>
<reference evidence="15" key="1">
    <citation type="submission" date="2013-07" db="EMBL/GenBank/DDBJ databases">
        <authorList>
            <person name="Geib S."/>
        </authorList>
    </citation>
    <scope>NUCLEOTIDE SEQUENCE</scope>
</reference>
<proteinExistence type="evidence at transcript level"/>
<evidence type="ECO:0000256" key="3">
    <source>
        <dbReference type="ARBA" id="ARBA00012532"/>
    </source>
</evidence>
<comment type="similarity">
    <text evidence="2">Belongs to the ATP-dependent AMP-binding enzyme family.</text>
</comment>
<evidence type="ECO:0000259" key="13">
    <source>
        <dbReference type="Pfam" id="PF00501"/>
    </source>
</evidence>
<dbReference type="PANTHER" id="PTHR24096:SF422">
    <property type="entry name" value="BCDNA.GH02901"/>
    <property type="match status" value="1"/>
</dbReference>
<dbReference type="FunFam" id="3.30.300.30:FF:000007">
    <property type="entry name" value="4-coumarate--CoA ligase 2"/>
    <property type="match status" value="1"/>
</dbReference>
<keyword evidence="6" id="KW-0067">ATP-binding</keyword>
<evidence type="ECO:0000256" key="11">
    <source>
        <dbReference type="ARBA" id="ARBA00023262"/>
    </source>
</evidence>
<keyword evidence="10" id="KW-0455">Luminescence</keyword>
<dbReference type="EC" id="1.13.12.7" evidence="3"/>
<accession>W8AQQ0</accession>